<dbReference type="Pfam" id="PF08447">
    <property type="entry name" value="PAS_3"/>
    <property type="match status" value="1"/>
</dbReference>
<dbReference type="CDD" id="cd00130">
    <property type="entry name" value="PAS"/>
    <property type="match status" value="4"/>
</dbReference>
<dbReference type="PROSITE" id="PS50112">
    <property type="entry name" value="PAS"/>
    <property type="match status" value="4"/>
</dbReference>
<name>A0ABW3D6P7_9BACL</name>
<dbReference type="PANTHER" id="PTHR43304">
    <property type="entry name" value="PHYTOCHROME-LIKE PROTEIN CPH1"/>
    <property type="match status" value="1"/>
</dbReference>
<evidence type="ECO:0000256" key="1">
    <source>
        <dbReference type="ARBA" id="ARBA00000085"/>
    </source>
</evidence>
<accession>A0ABW3D6P7</accession>
<evidence type="ECO:0000259" key="11">
    <source>
        <dbReference type="PROSITE" id="PS50113"/>
    </source>
</evidence>
<sequence length="742" mass="84389">MEEKGEQGDGIDRSKETQQHCDSLVEHNPAAISSLDLSGAIQTANPAMEQLSGYSAQELIGINLLSMIDPADVSRTKGCLEQTIRGEPASCEMVFYRKDGTAMDLGVKFVPIIVRGMPTGIYFIGRDITQRKRAEKELRRTKEQLESLFTNTSDAIVIFNRAVTVLQVNPAFEKMFGWTAEEVVGRHISEMLPHEWDKLERACDHVLHVGPLNGTDVALWRKDGTVIEISVTISPIKDGTGQVNAFAAMIRDLSERVKMEKTLRESEAKYRLIAENMTDLIAIYDRNGRMTYASPSFKHVLGKEPELHGRIEQMVHSQDRRKIRERFTEMVNTNQASRFEYRYALSENQSLFLEASGIPVIGESGRVESVVIVSRDITARKKAEDALLEAEEKYRSLVEEALVGVYLIQDWEITYVNPRCAEMLGYRSEEMLHKNVMHFVYPEDHDLFLSKFRNRKGRSVHFYFRALHKDGRAVDVELHGTMTTYREKPAIIGTVMDITERKRTEELLRKSDKLSVVGQLAAGVAHEIRNPLTSLKGFVQLLKAKNQGQEQYLNIMLSELDRINYIVNEFMVIAKPQVIEFQPKDVRRILYDVIPLLDTQAIMNNIQIRMDAEENLPLIHCDENQMKQVFINILKNAIEAMHHGGIIQIRVKQDHKRKLQVRIVDQGSGISPERLAQLGEPFYTTKEKGTGLGLMVCYKIIEMHHGTIKIKSKLGQGTTVDIVLPAYPSPEQNHFKDKGTEL</sequence>
<dbReference type="Gene3D" id="3.30.565.10">
    <property type="entry name" value="Histidine kinase-like ATPase, C-terminal domain"/>
    <property type="match status" value="1"/>
</dbReference>
<dbReference type="InterPro" id="IPR036097">
    <property type="entry name" value="HisK_dim/P_sf"/>
</dbReference>
<dbReference type="PROSITE" id="PS50113">
    <property type="entry name" value="PAC"/>
    <property type="match status" value="4"/>
</dbReference>
<dbReference type="InterPro" id="IPR000014">
    <property type="entry name" value="PAS"/>
</dbReference>
<evidence type="ECO:0000256" key="4">
    <source>
        <dbReference type="ARBA" id="ARBA00022679"/>
    </source>
</evidence>
<dbReference type="Gene3D" id="3.30.450.20">
    <property type="entry name" value="PAS domain"/>
    <property type="match status" value="4"/>
</dbReference>
<protein>
    <recommendedName>
        <fullName evidence="2">histidine kinase</fullName>
        <ecNumber evidence="2">2.7.13.3</ecNumber>
    </recommendedName>
</protein>
<dbReference type="InterPro" id="IPR005467">
    <property type="entry name" value="His_kinase_dom"/>
</dbReference>
<keyword evidence="6" id="KW-0418">Kinase</keyword>
<evidence type="ECO:0000256" key="6">
    <source>
        <dbReference type="ARBA" id="ARBA00022777"/>
    </source>
</evidence>
<dbReference type="InterPro" id="IPR001610">
    <property type="entry name" value="PAC"/>
</dbReference>
<dbReference type="SUPFAM" id="SSF55785">
    <property type="entry name" value="PYP-like sensor domain (PAS domain)"/>
    <property type="match status" value="4"/>
</dbReference>
<comment type="caution">
    <text evidence="12">The sequence shown here is derived from an EMBL/GenBank/DDBJ whole genome shotgun (WGS) entry which is preliminary data.</text>
</comment>
<dbReference type="SUPFAM" id="SSF55874">
    <property type="entry name" value="ATPase domain of HSP90 chaperone/DNA topoisomerase II/histidine kinase"/>
    <property type="match status" value="1"/>
</dbReference>
<keyword evidence="13" id="KW-1185">Reference proteome</keyword>
<feature type="domain" description="PAS" evidence="10">
    <location>
        <begin position="141"/>
        <end position="210"/>
    </location>
</feature>
<evidence type="ECO:0000313" key="12">
    <source>
        <dbReference type="EMBL" id="MFD0868379.1"/>
    </source>
</evidence>
<dbReference type="PROSITE" id="PS50109">
    <property type="entry name" value="HIS_KIN"/>
    <property type="match status" value="1"/>
</dbReference>
<dbReference type="SMART" id="SM00091">
    <property type="entry name" value="PAS"/>
    <property type="match status" value="4"/>
</dbReference>
<evidence type="ECO:0000256" key="8">
    <source>
        <dbReference type="ARBA" id="ARBA00023012"/>
    </source>
</evidence>
<dbReference type="Gene3D" id="1.10.287.130">
    <property type="match status" value="1"/>
</dbReference>
<dbReference type="EMBL" id="JBHTIU010000012">
    <property type="protein sequence ID" value="MFD0868379.1"/>
    <property type="molecule type" value="Genomic_DNA"/>
</dbReference>
<feature type="domain" description="PAS" evidence="10">
    <location>
        <begin position="413"/>
        <end position="454"/>
    </location>
</feature>
<proteinExistence type="predicted"/>
<feature type="domain" description="PAC" evidence="11">
    <location>
        <begin position="458"/>
        <end position="510"/>
    </location>
</feature>
<evidence type="ECO:0000256" key="7">
    <source>
        <dbReference type="ARBA" id="ARBA00022840"/>
    </source>
</evidence>
<dbReference type="SMART" id="SM00387">
    <property type="entry name" value="HATPase_c"/>
    <property type="match status" value="1"/>
</dbReference>
<feature type="domain" description="PAS" evidence="10">
    <location>
        <begin position="17"/>
        <end position="87"/>
    </location>
</feature>
<evidence type="ECO:0000256" key="3">
    <source>
        <dbReference type="ARBA" id="ARBA00022553"/>
    </source>
</evidence>
<gene>
    <name evidence="12" type="ORF">ACFQ03_04405</name>
</gene>
<dbReference type="Pfam" id="PF00989">
    <property type="entry name" value="PAS"/>
    <property type="match status" value="2"/>
</dbReference>
<dbReference type="InterPro" id="IPR036890">
    <property type="entry name" value="HATPase_C_sf"/>
</dbReference>
<evidence type="ECO:0000259" key="9">
    <source>
        <dbReference type="PROSITE" id="PS50109"/>
    </source>
</evidence>
<evidence type="ECO:0000259" key="10">
    <source>
        <dbReference type="PROSITE" id="PS50112"/>
    </source>
</evidence>
<dbReference type="InterPro" id="IPR003594">
    <property type="entry name" value="HATPase_dom"/>
</dbReference>
<dbReference type="InterPro" id="IPR004358">
    <property type="entry name" value="Sig_transdc_His_kin-like_C"/>
</dbReference>
<evidence type="ECO:0000313" key="13">
    <source>
        <dbReference type="Proteomes" id="UP001597120"/>
    </source>
</evidence>
<reference evidence="13" key="1">
    <citation type="journal article" date="2019" name="Int. J. Syst. Evol. Microbiol.">
        <title>The Global Catalogue of Microorganisms (GCM) 10K type strain sequencing project: providing services to taxonomists for standard genome sequencing and annotation.</title>
        <authorList>
            <consortium name="The Broad Institute Genomics Platform"/>
            <consortium name="The Broad Institute Genome Sequencing Center for Infectious Disease"/>
            <person name="Wu L."/>
            <person name="Ma J."/>
        </authorList>
    </citation>
    <scope>NUCLEOTIDE SEQUENCE [LARGE SCALE GENOMIC DNA]</scope>
    <source>
        <strain evidence="13">CCUG 57263</strain>
    </source>
</reference>
<dbReference type="Pfam" id="PF08448">
    <property type="entry name" value="PAS_4"/>
    <property type="match status" value="1"/>
</dbReference>
<keyword evidence="7" id="KW-0067">ATP-binding</keyword>
<dbReference type="Pfam" id="PF02518">
    <property type="entry name" value="HATPase_c"/>
    <property type="match status" value="1"/>
</dbReference>
<dbReference type="EC" id="2.7.13.3" evidence="2"/>
<keyword evidence="5" id="KW-0547">Nucleotide-binding</keyword>
<dbReference type="InterPro" id="IPR052162">
    <property type="entry name" value="Sensor_kinase/Photoreceptor"/>
</dbReference>
<dbReference type="InterPro" id="IPR000700">
    <property type="entry name" value="PAS-assoc_C"/>
</dbReference>
<dbReference type="InterPro" id="IPR003661">
    <property type="entry name" value="HisK_dim/P_dom"/>
</dbReference>
<dbReference type="InterPro" id="IPR013767">
    <property type="entry name" value="PAS_fold"/>
</dbReference>
<dbReference type="InterPro" id="IPR035965">
    <property type="entry name" value="PAS-like_dom_sf"/>
</dbReference>
<evidence type="ECO:0000256" key="5">
    <source>
        <dbReference type="ARBA" id="ARBA00022741"/>
    </source>
</evidence>
<evidence type="ECO:0000256" key="2">
    <source>
        <dbReference type="ARBA" id="ARBA00012438"/>
    </source>
</evidence>
<dbReference type="InterPro" id="IPR013655">
    <property type="entry name" value="PAS_fold_3"/>
</dbReference>
<feature type="domain" description="PAC" evidence="11">
    <location>
        <begin position="89"/>
        <end position="140"/>
    </location>
</feature>
<dbReference type="Proteomes" id="UP001597120">
    <property type="component" value="Unassembled WGS sequence"/>
</dbReference>
<dbReference type="InterPro" id="IPR013656">
    <property type="entry name" value="PAS_4"/>
</dbReference>
<dbReference type="SMART" id="SM00388">
    <property type="entry name" value="HisKA"/>
    <property type="match status" value="1"/>
</dbReference>
<comment type="catalytic activity">
    <reaction evidence="1">
        <text>ATP + protein L-histidine = ADP + protein N-phospho-L-histidine.</text>
        <dbReference type="EC" id="2.7.13.3"/>
    </reaction>
</comment>
<keyword evidence="3" id="KW-0597">Phosphoprotein</keyword>
<dbReference type="CDD" id="cd00075">
    <property type="entry name" value="HATPase"/>
    <property type="match status" value="1"/>
</dbReference>
<feature type="domain" description="Histidine kinase" evidence="9">
    <location>
        <begin position="523"/>
        <end position="728"/>
    </location>
</feature>
<feature type="domain" description="PAC" evidence="11">
    <location>
        <begin position="337"/>
        <end position="389"/>
    </location>
</feature>
<feature type="domain" description="PAS" evidence="10">
    <location>
        <begin position="266"/>
        <end position="306"/>
    </location>
</feature>
<dbReference type="Pfam" id="PF00512">
    <property type="entry name" value="HisKA"/>
    <property type="match status" value="1"/>
</dbReference>
<dbReference type="SMART" id="SM00086">
    <property type="entry name" value="PAC"/>
    <property type="match status" value="4"/>
</dbReference>
<dbReference type="NCBIfam" id="TIGR00229">
    <property type="entry name" value="sensory_box"/>
    <property type="match status" value="4"/>
</dbReference>
<dbReference type="PANTHER" id="PTHR43304:SF1">
    <property type="entry name" value="PAC DOMAIN-CONTAINING PROTEIN"/>
    <property type="match status" value="1"/>
</dbReference>
<dbReference type="RefSeq" id="WP_379286318.1">
    <property type="nucleotide sequence ID" value="NZ_JBHTIU010000012.1"/>
</dbReference>
<feature type="domain" description="PAC" evidence="11">
    <location>
        <begin position="213"/>
        <end position="265"/>
    </location>
</feature>
<keyword evidence="8" id="KW-0902">Two-component regulatory system</keyword>
<organism evidence="12 13">
    <name type="scientific">Paenibacillus residui</name>
    <dbReference type="NCBI Taxonomy" id="629724"/>
    <lineage>
        <taxon>Bacteria</taxon>
        <taxon>Bacillati</taxon>
        <taxon>Bacillota</taxon>
        <taxon>Bacilli</taxon>
        <taxon>Bacillales</taxon>
        <taxon>Paenibacillaceae</taxon>
        <taxon>Paenibacillus</taxon>
    </lineage>
</organism>
<dbReference type="SUPFAM" id="SSF47384">
    <property type="entry name" value="Homodimeric domain of signal transducing histidine kinase"/>
    <property type="match status" value="1"/>
</dbReference>
<dbReference type="PRINTS" id="PR00344">
    <property type="entry name" value="BCTRLSENSOR"/>
</dbReference>
<dbReference type="CDD" id="cd00082">
    <property type="entry name" value="HisKA"/>
    <property type="match status" value="1"/>
</dbReference>
<keyword evidence="4" id="KW-0808">Transferase</keyword>